<dbReference type="AlphaFoldDB" id="A0A1M7YLT3"/>
<dbReference type="Pfam" id="PF00899">
    <property type="entry name" value="ThiF"/>
    <property type="match status" value="1"/>
</dbReference>
<organism evidence="5 6">
    <name type="scientific">Anaerocolumna xylanovorans DSM 12503</name>
    <dbReference type="NCBI Taxonomy" id="1121345"/>
    <lineage>
        <taxon>Bacteria</taxon>
        <taxon>Bacillati</taxon>
        <taxon>Bacillota</taxon>
        <taxon>Clostridia</taxon>
        <taxon>Lachnospirales</taxon>
        <taxon>Lachnospiraceae</taxon>
        <taxon>Anaerocolumna</taxon>
    </lineage>
</organism>
<dbReference type="GO" id="GO:0005524">
    <property type="term" value="F:ATP binding"/>
    <property type="evidence" value="ECO:0007669"/>
    <property type="project" value="UniProtKB-KW"/>
</dbReference>
<dbReference type="Proteomes" id="UP000184612">
    <property type="component" value="Unassembled WGS sequence"/>
</dbReference>
<keyword evidence="5" id="KW-0548">Nucleotidyltransferase</keyword>
<reference evidence="5 6" key="1">
    <citation type="submission" date="2016-12" db="EMBL/GenBank/DDBJ databases">
        <authorList>
            <person name="Song W.-J."/>
            <person name="Kurnit D.M."/>
        </authorList>
    </citation>
    <scope>NUCLEOTIDE SEQUENCE [LARGE SCALE GENOMIC DNA]</scope>
    <source>
        <strain evidence="5 6">DSM 12503</strain>
    </source>
</reference>
<keyword evidence="6" id="KW-1185">Reference proteome</keyword>
<accession>A0A1M7YLT3</accession>
<dbReference type="GO" id="GO:0004792">
    <property type="term" value="F:thiosulfate-cyanide sulfurtransferase activity"/>
    <property type="evidence" value="ECO:0007669"/>
    <property type="project" value="TreeGrafter"/>
</dbReference>
<dbReference type="InterPro" id="IPR000594">
    <property type="entry name" value="ThiF_NAD_FAD-bd"/>
</dbReference>
<evidence type="ECO:0000256" key="2">
    <source>
        <dbReference type="ARBA" id="ARBA00022741"/>
    </source>
</evidence>
<feature type="domain" description="THIF-type NAD/FAD binding fold" evidence="4">
    <location>
        <begin position="12"/>
        <end position="243"/>
    </location>
</feature>
<dbReference type="PANTHER" id="PTHR10953:SF102">
    <property type="entry name" value="ADENYLYLTRANSFERASE AND SULFURTRANSFERASE MOCS3"/>
    <property type="match status" value="1"/>
</dbReference>
<dbReference type="GO" id="GO:0016779">
    <property type="term" value="F:nucleotidyltransferase activity"/>
    <property type="evidence" value="ECO:0007669"/>
    <property type="project" value="UniProtKB-KW"/>
</dbReference>
<evidence type="ECO:0000256" key="1">
    <source>
        <dbReference type="ARBA" id="ARBA00022679"/>
    </source>
</evidence>
<dbReference type="InterPro" id="IPR045886">
    <property type="entry name" value="ThiF/MoeB/HesA"/>
</dbReference>
<dbReference type="Gene3D" id="3.40.50.720">
    <property type="entry name" value="NAD(P)-binding Rossmann-like Domain"/>
    <property type="match status" value="1"/>
</dbReference>
<dbReference type="FunFam" id="3.40.50.720:FF:000033">
    <property type="entry name" value="Adenylyltransferase and sulfurtransferase MOCS3"/>
    <property type="match status" value="1"/>
</dbReference>
<dbReference type="PANTHER" id="PTHR10953">
    <property type="entry name" value="UBIQUITIN-ACTIVATING ENZYME E1"/>
    <property type="match status" value="1"/>
</dbReference>
<dbReference type="SUPFAM" id="SSF69572">
    <property type="entry name" value="Activating enzymes of the ubiquitin-like proteins"/>
    <property type="match status" value="1"/>
</dbReference>
<evidence type="ECO:0000313" key="5">
    <source>
        <dbReference type="EMBL" id="SHO53552.1"/>
    </source>
</evidence>
<dbReference type="InterPro" id="IPR035985">
    <property type="entry name" value="Ubiquitin-activating_enz"/>
</dbReference>
<keyword evidence="2" id="KW-0547">Nucleotide-binding</keyword>
<keyword evidence="3" id="KW-0067">ATP-binding</keyword>
<dbReference type="NCBIfam" id="NF004281">
    <property type="entry name" value="PRK05690.1"/>
    <property type="match status" value="1"/>
</dbReference>
<evidence type="ECO:0000256" key="3">
    <source>
        <dbReference type="ARBA" id="ARBA00022840"/>
    </source>
</evidence>
<dbReference type="OrthoDB" id="9804286at2"/>
<evidence type="ECO:0000259" key="4">
    <source>
        <dbReference type="Pfam" id="PF00899"/>
    </source>
</evidence>
<keyword evidence="1 5" id="KW-0808">Transferase</keyword>
<protein>
    <submittedName>
        <fullName evidence="5">Adenylyltransferase and sulfurtransferase</fullName>
    </submittedName>
</protein>
<dbReference type="GO" id="GO:0005737">
    <property type="term" value="C:cytoplasm"/>
    <property type="evidence" value="ECO:0007669"/>
    <property type="project" value="TreeGrafter"/>
</dbReference>
<dbReference type="GO" id="GO:0008641">
    <property type="term" value="F:ubiquitin-like modifier activating enzyme activity"/>
    <property type="evidence" value="ECO:0007669"/>
    <property type="project" value="InterPro"/>
</dbReference>
<evidence type="ECO:0000313" key="6">
    <source>
        <dbReference type="Proteomes" id="UP000184612"/>
    </source>
</evidence>
<name>A0A1M7YLT3_9FIRM</name>
<dbReference type="RefSeq" id="WP_073590797.1">
    <property type="nucleotide sequence ID" value="NZ_FRFD01000014.1"/>
</dbReference>
<dbReference type="STRING" id="1121345.SAMN02745217_04159"/>
<dbReference type="EMBL" id="FRFD01000014">
    <property type="protein sequence ID" value="SHO53552.1"/>
    <property type="molecule type" value="Genomic_DNA"/>
</dbReference>
<dbReference type="CDD" id="cd00757">
    <property type="entry name" value="ThiF_MoeB_HesA_family"/>
    <property type="match status" value="1"/>
</dbReference>
<gene>
    <name evidence="5" type="ORF">SAMN02745217_04159</name>
</gene>
<proteinExistence type="predicted"/>
<sequence length="252" mass="28082">MQQLSEEQLKRYRRQLILKDIGEEGQKKLLETKVLIIGTGGLGSPVSLYLAAAGIGKLGLVDCDCVDLSNLQRQIIHNIDTVGIPKVDSAKTVLSRLNKDVCVEIYNCLIDEENAESIIRHYDIIVNAVDNSLTRYIVNKVCCKLKRPLVEGAIFNFEGYVTTIIPGETACYECIYEYEENDEKLEIGVIGALPGVIGSLQAMEVIKYSLNIGKLLKNELLYYNALNASFKRVKLERNVECKVCGTVSCKKN</sequence>